<keyword evidence="3" id="KW-1185">Reference proteome</keyword>
<dbReference type="RefSeq" id="WP_302109502.1">
    <property type="nucleotide sequence ID" value="NZ_JAUKTR010000002.1"/>
</dbReference>
<protein>
    <recommendedName>
        <fullName evidence="4">Lysozyme</fullName>
    </recommendedName>
</protein>
<name>A0ABT8SKI4_9CAUL</name>
<evidence type="ECO:0000313" key="2">
    <source>
        <dbReference type="EMBL" id="MDO1559077.1"/>
    </source>
</evidence>
<gene>
    <name evidence="2" type="ORF">Q0812_06505</name>
</gene>
<feature type="chain" id="PRO_5046313363" description="Lysozyme" evidence="1">
    <location>
        <begin position="20"/>
        <end position="179"/>
    </location>
</feature>
<evidence type="ECO:0008006" key="4">
    <source>
        <dbReference type="Google" id="ProtNLM"/>
    </source>
</evidence>
<evidence type="ECO:0000313" key="3">
    <source>
        <dbReference type="Proteomes" id="UP001169063"/>
    </source>
</evidence>
<feature type="signal peptide" evidence="1">
    <location>
        <begin position="1"/>
        <end position="19"/>
    </location>
</feature>
<comment type="caution">
    <text evidence="2">The sequence shown here is derived from an EMBL/GenBank/DDBJ whole genome shotgun (WGS) entry which is preliminary data.</text>
</comment>
<dbReference type="Proteomes" id="UP001169063">
    <property type="component" value="Unassembled WGS sequence"/>
</dbReference>
<keyword evidence="1" id="KW-0732">Signal</keyword>
<organism evidence="2 3">
    <name type="scientific">Peiella sedimenti</name>
    <dbReference type="NCBI Taxonomy" id="3061083"/>
    <lineage>
        <taxon>Bacteria</taxon>
        <taxon>Pseudomonadati</taxon>
        <taxon>Pseudomonadota</taxon>
        <taxon>Alphaproteobacteria</taxon>
        <taxon>Caulobacterales</taxon>
        <taxon>Caulobacteraceae</taxon>
        <taxon>Peiella</taxon>
    </lineage>
</organism>
<accession>A0ABT8SKI4</accession>
<reference evidence="2" key="1">
    <citation type="submission" date="2023-07" db="EMBL/GenBank/DDBJ databases">
        <title>Brevundimonas soil sp. nov., isolated from the soil of chemical plant.</title>
        <authorList>
            <person name="Wu N."/>
        </authorList>
    </citation>
    <scope>NUCLEOTIDE SEQUENCE</scope>
    <source>
        <strain evidence="2">XZ-24</strain>
    </source>
</reference>
<proteinExistence type="predicted"/>
<sequence>MTRLFSNLAARGLLAWAVAATLAAGAQTWRVDRLKADAGRAEAARARELADARVAEARQVAEIIERQRLINVDSDRAALAAERRIAAASRSLSQQVESHAPSSDPDHCPVPVGLVRLHDAAAQGLSSPLPDPAGRSDDAASGLESSALAATVVENYGACHAVADRLTRLQAWVADQAAE</sequence>
<evidence type="ECO:0000256" key="1">
    <source>
        <dbReference type="SAM" id="SignalP"/>
    </source>
</evidence>
<dbReference type="EMBL" id="JAUKTR010000002">
    <property type="protein sequence ID" value="MDO1559077.1"/>
    <property type="molecule type" value="Genomic_DNA"/>
</dbReference>